<gene>
    <name evidence="2" type="ORF">CDEST_14894</name>
</gene>
<feature type="compositionally biased region" description="Polar residues" evidence="1">
    <location>
        <begin position="736"/>
        <end position="746"/>
    </location>
</feature>
<name>A0AAX4J376_9PEZI</name>
<dbReference type="KEGG" id="cdet:87951394"/>
<dbReference type="AlphaFoldDB" id="A0AAX4J376"/>
<dbReference type="RefSeq" id="XP_062787101.1">
    <property type="nucleotide sequence ID" value="XM_062931050.1"/>
</dbReference>
<accession>A0AAX4J376</accession>
<feature type="compositionally biased region" description="Polar residues" evidence="1">
    <location>
        <begin position="1"/>
        <end position="13"/>
    </location>
</feature>
<feature type="region of interest" description="Disordered" evidence="1">
    <location>
        <begin position="1"/>
        <end position="64"/>
    </location>
</feature>
<feature type="region of interest" description="Disordered" evidence="1">
    <location>
        <begin position="698"/>
        <end position="746"/>
    </location>
</feature>
<dbReference type="Proteomes" id="UP001322277">
    <property type="component" value="Chromosome 10"/>
</dbReference>
<organism evidence="2 3">
    <name type="scientific">Colletotrichum destructivum</name>
    <dbReference type="NCBI Taxonomy" id="34406"/>
    <lineage>
        <taxon>Eukaryota</taxon>
        <taxon>Fungi</taxon>
        <taxon>Dikarya</taxon>
        <taxon>Ascomycota</taxon>
        <taxon>Pezizomycotina</taxon>
        <taxon>Sordariomycetes</taxon>
        <taxon>Hypocreomycetidae</taxon>
        <taxon>Glomerellales</taxon>
        <taxon>Glomerellaceae</taxon>
        <taxon>Colletotrichum</taxon>
        <taxon>Colletotrichum destructivum species complex</taxon>
    </lineage>
</organism>
<evidence type="ECO:0000313" key="2">
    <source>
        <dbReference type="EMBL" id="WQF89880.1"/>
    </source>
</evidence>
<evidence type="ECO:0000256" key="1">
    <source>
        <dbReference type="SAM" id="MobiDB-lite"/>
    </source>
</evidence>
<proteinExistence type="predicted"/>
<dbReference type="GeneID" id="87951394"/>
<feature type="compositionally biased region" description="Polar residues" evidence="1">
    <location>
        <begin position="37"/>
        <end position="55"/>
    </location>
</feature>
<sequence>MATNTTKATQSPETETDRQSLAHAPRSDQAPLKQNEPESVNTNAETFTSKRTLPSSKKKHTSSHALFEQNIRLRARVAALQDATQRDAAQWDAARQYTARRYTAHWKLHNIESELCKGDTLIFVDFPRLSADDHKNDCFGHEWSSVHFRASSHNLRATGSTKFAGMLDANYQSRIQRKRNLLNKLPQGIRFVLDLTPPFEGEELVSQIRDVALTPGIIGWWTASDKHGVDGSVVFGHDDVCTCSEDSADDGEEIPKYSSSDRERLKLTEEDLWLGMRRPDKLSLLSRTLHEVQPHVGRRFTEWKRKAKHTAQQVPTHRKIPEYCPARHRVGILRLMLIIENRPVMIDSAPLIWTLVAVANIFDCARVVRDVFREWLMSPNNTVFVEALPEESLKLGFTLLMDDVTRSAFRILVNELALEQAAADTRDIHKIAPYTVFGRKRHNPGDYLNRLIQHAAYAMFQRVSEIPRRILGRIIFEDLRIPEWELLQSLLQTLNGPPEDAAFRELEDVAQHFRRTLNRSTGYIADKALEEHLKSYLVESIDDYRATYIDTPVFRPFGQIHKGFNIVQKFMCPFVSPTIFEDLSRISTTFSLGFTNFNVDLREKLSKYPDLRREFDKGWLSAQEQFGLRGFQDSLTGFISSIQQNVLLPKVGIPMKATRQYMLLTLTQNEFRFLPPWAGGNNDGTGAVFEDSLFPAGHGPEAVHPMDSMIPSNASDLPDCEGGTSTQTGSEGRHSAVSSESVDSQEIVPSTLEPNMVTTPTDGQLLLEPKAADLNPDSPAPHCVKPPEPPEPPKPHESYVAAFGRRTREVLAMTGLIERDVPPGHQRIRWKNVSP</sequence>
<dbReference type="EMBL" id="CP137314">
    <property type="protein sequence ID" value="WQF89880.1"/>
    <property type="molecule type" value="Genomic_DNA"/>
</dbReference>
<feature type="compositionally biased region" description="Low complexity" evidence="1">
    <location>
        <begin position="721"/>
        <end position="730"/>
    </location>
</feature>
<keyword evidence="3" id="KW-1185">Reference proteome</keyword>
<evidence type="ECO:0000313" key="3">
    <source>
        <dbReference type="Proteomes" id="UP001322277"/>
    </source>
</evidence>
<reference evidence="3" key="1">
    <citation type="journal article" date="2023" name="bioRxiv">
        <title>Complete genome of the Medicago anthracnose fungus, Colletotrichum destructivum, reveals a mini-chromosome-like region within a core chromosome.</title>
        <authorList>
            <person name="Lapalu N."/>
            <person name="Simon A."/>
            <person name="Lu A."/>
            <person name="Plaumann P.-L."/>
            <person name="Amselem J."/>
            <person name="Pigne S."/>
            <person name="Auger A."/>
            <person name="Koch C."/>
            <person name="Dallery J.-F."/>
            <person name="O'Connell R.J."/>
        </authorList>
    </citation>
    <scope>NUCLEOTIDE SEQUENCE [LARGE SCALE GENOMIC DNA]</scope>
    <source>
        <strain evidence="3">CBS 520.97</strain>
    </source>
</reference>
<protein>
    <submittedName>
        <fullName evidence="2">Uncharacterized protein</fullName>
    </submittedName>
</protein>
<feature type="region of interest" description="Disordered" evidence="1">
    <location>
        <begin position="771"/>
        <end position="798"/>
    </location>
</feature>